<gene>
    <name evidence="2" type="ORF">I302_03612</name>
    <name evidence="3" type="ORF">I302_100238</name>
</gene>
<dbReference type="GeneID" id="30208011"/>
<dbReference type="STRING" id="1296100.A0A1B9G4J1"/>
<dbReference type="SUPFAM" id="SSF55729">
    <property type="entry name" value="Acyl-CoA N-acyltransferases (Nat)"/>
    <property type="match status" value="1"/>
</dbReference>
<dbReference type="OrthoDB" id="4738875at2759"/>
<dbReference type="InterPro" id="IPR000182">
    <property type="entry name" value="GNAT_dom"/>
</dbReference>
<dbReference type="GO" id="GO:0016747">
    <property type="term" value="F:acyltransferase activity, transferring groups other than amino-acyl groups"/>
    <property type="evidence" value="ECO:0007669"/>
    <property type="project" value="InterPro"/>
</dbReference>
<reference evidence="3" key="4">
    <citation type="submission" date="2024-02" db="EMBL/GenBank/DDBJ databases">
        <title>Comparative genomics of Cryptococcus and Kwoniella reveals pathogenesis evolution and contrasting modes of karyotype evolution via chromosome fusion or intercentromeric recombination.</title>
        <authorList>
            <person name="Coelho M.A."/>
            <person name="David-Palma M."/>
            <person name="Shea T."/>
            <person name="Bowers K."/>
            <person name="McGinley-Smith S."/>
            <person name="Mohammad A.W."/>
            <person name="Gnirke A."/>
            <person name="Yurkov A.M."/>
            <person name="Nowrousian M."/>
            <person name="Sun S."/>
            <person name="Cuomo C.A."/>
            <person name="Heitman J."/>
        </authorList>
    </citation>
    <scope>NUCLEOTIDE SEQUENCE</scope>
    <source>
        <strain evidence="3">CBS 10118</strain>
    </source>
</reference>
<dbReference type="InterPro" id="IPR016181">
    <property type="entry name" value="Acyl_CoA_acyltransferase"/>
</dbReference>
<reference evidence="2" key="3">
    <citation type="submission" date="2014-01" db="EMBL/GenBank/DDBJ databases">
        <title>Evolution of pathogenesis and genome organization in the Tremellales.</title>
        <authorList>
            <person name="Cuomo C."/>
            <person name="Litvintseva A."/>
            <person name="Heitman J."/>
            <person name="Chen Y."/>
            <person name="Sun S."/>
            <person name="Springer D."/>
            <person name="Dromer F."/>
            <person name="Young S."/>
            <person name="Zeng Q."/>
            <person name="Chapman S."/>
            <person name="Gujja S."/>
            <person name="Saif S."/>
            <person name="Birren B."/>
        </authorList>
    </citation>
    <scope>NUCLEOTIDE SEQUENCE</scope>
    <source>
        <strain evidence="2">CBS 10118</strain>
    </source>
</reference>
<dbReference type="AlphaFoldDB" id="A0A1B9G4J1"/>
<dbReference type="Gene3D" id="3.40.630.30">
    <property type="match status" value="1"/>
</dbReference>
<reference evidence="2" key="1">
    <citation type="submission" date="2013-07" db="EMBL/GenBank/DDBJ databases">
        <title>The Genome Sequence of Cryptococcus bestiolae CBS10118.</title>
        <authorList>
            <consortium name="The Broad Institute Genome Sequencing Platform"/>
            <person name="Cuomo C."/>
            <person name="Litvintseva A."/>
            <person name="Chen Y."/>
            <person name="Heitman J."/>
            <person name="Sun S."/>
            <person name="Springer D."/>
            <person name="Dromer F."/>
            <person name="Young S.K."/>
            <person name="Zeng Q."/>
            <person name="Gargeya S."/>
            <person name="Fitzgerald M."/>
            <person name="Abouelleil A."/>
            <person name="Alvarado L."/>
            <person name="Berlin A.M."/>
            <person name="Chapman S.B."/>
            <person name="Dewar J."/>
            <person name="Goldberg J."/>
            <person name="Griggs A."/>
            <person name="Gujja S."/>
            <person name="Hansen M."/>
            <person name="Howarth C."/>
            <person name="Imamovic A."/>
            <person name="Larimer J."/>
            <person name="McCowan C."/>
            <person name="Murphy C."/>
            <person name="Pearson M."/>
            <person name="Priest M."/>
            <person name="Roberts A."/>
            <person name="Saif S."/>
            <person name="Shea T."/>
            <person name="Sykes S."/>
            <person name="Wortman J."/>
            <person name="Nusbaum C."/>
            <person name="Birren B."/>
        </authorList>
    </citation>
    <scope>NUCLEOTIDE SEQUENCE [LARGE SCALE GENOMIC DNA]</scope>
    <source>
        <strain evidence="2">CBS 10118</strain>
    </source>
</reference>
<name>A0A1B9G4J1_9TREE</name>
<evidence type="ECO:0000313" key="3">
    <source>
        <dbReference type="EMBL" id="WVW78285.1"/>
    </source>
</evidence>
<dbReference type="RefSeq" id="XP_019047006.1">
    <property type="nucleotide sequence ID" value="XM_019190258.1"/>
</dbReference>
<reference evidence="3" key="2">
    <citation type="submission" date="2013-07" db="EMBL/GenBank/DDBJ databases">
        <authorList>
            <consortium name="The Broad Institute Genome Sequencing Platform"/>
            <person name="Cuomo C."/>
            <person name="Litvintseva A."/>
            <person name="Chen Y."/>
            <person name="Heitman J."/>
            <person name="Sun S."/>
            <person name="Springer D."/>
            <person name="Dromer F."/>
            <person name="Young S.K."/>
            <person name="Zeng Q."/>
            <person name="Gargeya S."/>
            <person name="Fitzgerald M."/>
            <person name="Abouelleil A."/>
            <person name="Alvarado L."/>
            <person name="Berlin A.M."/>
            <person name="Chapman S.B."/>
            <person name="Dewar J."/>
            <person name="Goldberg J."/>
            <person name="Griggs A."/>
            <person name="Gujja S."/>
            <person name="Hansen M."/>
            <person name="Howarth C."/>
            <person name="Imamovic A."/>
            <person name="Larimer J."/>
            <person name="McCowan C."/>
            <person name="Murphy C."/>
            <person name="Pearson M."/>
            <person name="Priest M."/>
            <person name="Roberts A."/>
            <person name="Saif S."/>
            <person name="Shea T."/>
            <person name="Sykes S."/>
            <person name="Wortman J."/>
            <person name="Nusbaum C."/>
            <person name="Birren B."/>
        </authorList>
    </citation>
    <scope>NUCLEOTIDE SEQUENCE</scope>
    <source>
        <strain evidence="3">CBS 10118</strain>
    </source>
</reference>
<evidence type="ECO:0000259" key="1">
    <source>
        <dbReference type="PROSITE" id="PS51186"/>
    </source>
</evidence>
<accession>A0A1B9G4J1</accession>
<feature type="domain" description="N-acetyltransferase" evidence="1">
    <location>
        <begin position="94"/>
        <end position="230"/>
    </location>
</feature>
<dbReference type="EMBL" id="CP144541">
    <property type="protein sequence ID" value="WVW78285.1"/>
    <property type="molecule type" value="Genomic_DNA"/>
</dbReference>
<dbReference type="CDD" id="cd04301">
    <property type="entry name" value="NAT_SF"/>
    <property type="match status" value="1"/>
</dbReference>
<dbReference type="EMBL" id="KI894020">
    <property type="protein sequence ID" value="OCF25936.1"/>
    <property type="molecule type" value="Genomic_DNA"/>
</dbReference>
<proteinExistence type="predicted"/>
<dbReference type="KEGG" id="kbi:30208011"/>
<evidence type="ECO:0000313" key="4">
    <source>
        <dbReference type="Proteomes" id="UP000092730"/>
    </source>
</evidence>
<dbReference type="InterPro" id="IPR052523">
    <property type="entry name" value="Trichothecene_AcTrans"/>
</dbReference>
<sequence length="239" mass="27781">MYSMKEDKQIELVQIVRPTDEERERILEIIEVSFKDTQMNKFIFGDDLATQRLFHLRKLGGAFDPDPSVHQDKQVEGCEIWVTKLGGEVQSVMVLIRPGQSRGDSRDKMEYERTALARLPEEKKDWIKNERKVLSKRAEQSAQFEIKQAFNLEIIATHPSARRHGLGTMLIRKLISLLTNEERHIWLTSTHDTAVEFYKKLGFNVVFEDVIHFGEEQGRFRAIAYELTSECTFVHADAQ</sequence>
<dbReference type="Proteomes" id="UP000092730">
    <property type="component" value="Chromosome 1"/>
</dbReference>
<dbReference type="Pfam" id="PF13508">
    <property type="entry name" value="Acetyltransf_7"/>
    <property type="match status" value="1"/>
</dbReference>
<dbReference type="VEuPathDB" id="FungiDB:I302_03612"/>
<dbReference type="PANTHER" id="PTHR42791:SF1">
    <property type="entry name" value="N-ACETYLTRANSFERASE DOMAIN-CONTAINING PROTEIN"/>
    <property type="match status" value="1"/>
</dbReference>
<organism evidence="2">
    <name type="scientific">Kwoniella bestiolae CBS 10118</name>
    <dbReference type="NCBI Taxonomy" id="1296100"/>
    <lineage>
        <taxon>Eukaryota</taxon>
        <taxon>Fungi</taxon>
        <taxon>Dikarya</taxon>
        <taxon>Basidiomycota</taxon>
        <taxon>Agaricomycotina</taxon>
        <taxon>Tremellomycetes</taxon>
        <taxon>Tremellales</taxon>
        <taxon>Cryptococcaceae</taxon>
        <taxon>Kwoniella</taxon>
    </lineage>
</organism>
<evidence type="ECO:0000313" key="2">
    <source>
        <dbReference type="EMBL" id="OCF25936.1"/>
    </source>
</evidence>
<protein>
    <recommendedName>
        <fullName evidence="1">N-acetyltransferase domain-containing protein</fullName>
    </recommendedName>
</protein>
<dbReference type="PROSITE" id="PS51186">
    <property type="entry name" value="GNAT"/>
    <property type="match status" value="1"/>
</dbReference>
<keyword evidence="4" id="KW-1185">Reference proteome</keyword>
<dbReference type="PANTHER" id="PTHR42791">
    <property type="entry name" value="GNAT FAMILY ACETYLTRANSFERASE"/>
    <property type="match status" value="1"/>
</dbReference>